<protein>
    <recommendedName>
        <fullName evidence="3">3-hydroxyacyl-CoA dehydrogenase</fullName>
    </recommendedName>
</protein>
<evidence type="ECO:0000313" key="1">
    <source>
        <dbReference type="EMBL" id="KAA1378270.1"/>
    </source>
</evidence>
<dbReference type="InterPro" id="IPR045596">
    <property type="entry name" value="DUF6459"/>
</dbReference>
<evidence type="ECO:0008006" key="3">
    <source>
        <dbReference type="Google" id="ProtNLM"/>
    </source>
</evidence>
<dbReference type="AlphaFoldDB" id="A0A641ALW6"/>
<dbReference type="Proteomes" id="UP001515100">
    <property type="component" value="Unassembled WGS sequence"/>
</dbReference>
<dbReference type="Pfam" id="PF20060">
    <property type="entry name" value="DUF6459"/>
    <property type="match status" value="1"/>
</dbReference>
<comment type="caution">
    <text evidence="1">The sequence shown here is derived from an EMBL/GenBank/DDBJ whole genome shotgun (WGS) entry which is preliminary data.</text>
</comment>
<gene>
    <name evidence="1" type="ORF">ESP62_007805</name>
</gene>
<reference evidence="1" key="1">
    <citation type="submission" date="2019-09" db="EMBL/GenBank/DDBJ databases">
        <authorList>
            <person name="Li J."/>
        </authorList>
    </citation>
    <scope>NUCLEOTIDE SEQUENCE [LARGE SCALE GENOMIC DNA]</scope>
    <source>
        <strain evidence="1">NRBC 14897</strain>
    </source>
</reference>
<evidence type="ECO:0000313" key="2">
    <source>
        <dbReference type="Proteomes" id="UP001515100"/>
    </source>
</evidence>
<sequence>MKTATQLVAPEVTVPFVGPSSSPFDDPVEPSAGQIPLPFPGMTPVLPAPVERGDARVIRERAARFMQALVEVLSGERPLRQMAAWMAPDVYAQLTARLTVHARVPLRARSGRGARIVSVHVAMVHDEAAEIAGRMVHRGRSRAIAVRLELQTTHRGDQVWKCTALVWA</sequence>
<accession>A0A641ALW6</accession>
<organism evidence="1 2">
    <name type="scientific">Aeromicrobium fastidiosum</name>
    <dbReference type="NCBI Taxonomy" id="52699"/>
    <lineage>
        <taxon>Bacteria</taxon>
        <taxon>Bacillati</taxon>
        <taxon>Actinomycetota</taxon>
        <taxon>Actinomycetes</taxon>
        <taxon>Propionibacteriales</taxon>
        <taxon>Nocardioidaceae</taxon>
        <taxon>Aeromicrobium</taxon>
    </lineage>
</organism>
<keyword evidence="2" id="KW-1185">Reference proteome</keyword>
<name>A0A641ALW6_9ACTN</name>
<proteinExistence type="predicted"/>
<dbReference type="RefSeq" id="WP_129183002.1">
    <property type="nucleotide sequence ID" value="NZ_JAGIOG010000001.1"/>
</dbReference>
<dbReference type="OrthoDB" id="3266345at2"/>
<dbReference type="EMBL" id="SDPP02000002">
    <property type="protein sequence ID" value="KAA1378270.1"/>
    <property type="molecule type" value="Genomic_DNA"/>
</dbReference>